<dbReference type="Proteomes" id="UP000054560">
    <property type="component" value="Unassembled WGS sequence"/>
</dbReference>
<dbReference type="AlphaFoldDB" id="A0A0L0G374"/>
<proteinExistence type="predicted"/>
<organism evidence="2 3">
    <name type="scientific">Sphaeroforma arctica JP610</name>
    <dbReference type="NCBI Taxonomy" id="667725"/>
    <lineage>
        <taxon>Eukaryota</taxon>
        <taxon>Ichthyosporea</taxon>
        <taxon>Ichthyophonida</taxon>
        <taxon>Sphaeroforma</taxon>
    </lineage>
</organism>
<keyword evidence="3" id="KW-1185">Reference proteome</keyword>
<evidence type="ECO:0000313" key="2">
    <source>
        <dbReference type="EMBL" id="KNC83291.1"/>
    </source>
</evidence>
<reference evidence="2 3" key="1">
    <citation type="submission" date="2011-02" db="EMBL/GenBank/DDBJ databases">
        <title>The Genome Sequence of Sphaeroforma arctica JP610.</title>
        <authorList>
            <consortium name="The Broad Institute Genome Sequencing Platform"/>
            <person name="Russ C."/>
            <person name="Cuomo C."/>
            <person name="Young S.K."/>
            <person name="Zeng Q."/>
            <person name="Gargeya S."/>
            <person name="Alvarado L."/>
            <person name="Berlin A."/>
            <person name="Chapman S.B."/>
            <person name="Chen Z."/>
            <person name="Freedman E."/>
            <person name="Gellesch M."/>
            <person name="Goldberg J."/>
            <person name="Griggs A."/>
            <person name="Gujja S."/>
            <person name="Heilman E."/>
            <person name="Heiman D."/>
            <person name="Howarth C."/>
            <person name="Mehta T."/>
            <person name="Neiman D."/>
            <person name="Pearson M."/>
            <person name="Roberts A."/>
            <person name="Saif S."/>
            <person name="Shea T."/>
            <person name="Shenoy N."/>
            <person name="Sisk P."/>
            <person name="Stolte C."/>
            <person name="Sykes S."/>
            <person name="White J."/>
            <person name="Yandava C."/>
            <person name="Burger G."/>
            <person name="Gray M.W."/>
            <person name="Holland P.W.H."/>
            <person name="King N."/>
            <person name="Lang F.B.F."/>
            <person name="Roger A.J."/>
            <person name="Ruiz-Trillo I."/>
            <person name="Haas B."/>
            <person name="Nusbaum C."/>
            <person name="Birren B."/>
        </authorList>
    </citation>
    <scope>NUCLEOTIDE SEQUENCE [LARGE SCALE GENOMIC DNA]</scope>
    <source>
        <strain evidence="2 3">JP610</strain>
    </source>
</reference>
<dbReference type="RefSeq" id="XP_014157193.1">
    <property type="nucleotide sequence ID" value="XM_014301718.1"/>
</dbReference>
<name>A0A0L0G374_9EUKA</name>
<feature type="compositionally biased region" description="Basic and acidic residues" evidence="1">
    <location>
        <begin position="82"/>
        <end position="92"/>
    </location>
</feature>
<dbReference type="GeneID" id="25904956"/>
<evidence type="ECO:0000313" key="3">
    <source>
        <dbReference type="Proteomes" id="UP000054560"/>
    </source>
</evidence>
<gene>
    <name evidence="2" type="ORF">SARC_04452</name>
</gene>
<evidence type="ECO:0000256" key="1">
    <source>
        <dbReference type="SAM" id="MobiDB-lite"/>
    </source>
</evidence>
<feature type="compositionally biased region" description="Gly residues" evidence="1">
    <location>
        <begin position="96"/>
        <end position="106"/>
    </location>
</feature>
<dbReference type="EMBL" id="KQ241846">
    <property type="protein sequence ID" value="KNC83291.1"/>
    <property type="molecule type" value="Genomic_DNA"/>
</dbReference>
<sequence>MDTHTADLIIPPHDPQLEDAQIEPKQHDGHYNGRPRRDQISVVRLQVPRVHGVTWGGVTGFKGIHKVLPVPDKEVEYAGRQYEEKGDQERPPKLCGGAGGYGFSFE</sequence>
<feature type="region of interest" description="Disordered" evidence="1">
    <location>
        <begin position="82"/>
        <end position="106"/>
    </location>
</feature>
<protein>
    <submittedName>
        <fullName evidence="2">Uncharacterized protein</fullName>
    </submittedName>
</protein>
<accession>A0A0L0G374</accession>